<gene>
    <name evidence="1" type="ORF">METZ01_LOCUS132723</name>
</gene>
<reference evidence="1" key="1">
    <citation type="submission" date="2018-05" db="EMBL/GenBank/DDBJ databases">
        <authorList>
            <person name="Lanie J.A."/>
            <person name="Ng W.-L."/>
            <person name="Kazmierczak K.M."/>
            <person name="Andrzejewski T.M."/>
            <person name="Davidsen T.M."/>
            <person name="Wayne K.J."/>
            <person name="Tettelin H."/>
            <person name="Glass J.I."/>
            <person name="Rusch D."/>
            <person name="Podicherti R."/>
            <person name="Tsui H.-C.T."/>
            <person name="Winkler M.E."/>
        </authorList>
    </citation>
    <scope>NUCLEOTIDE SEQUENCE</scope>
</reference>
<organism evidence="1">
    <name type="scientific">marine metagenome</name>
    <dbReference type="NCBI Taxonomy" id="408172"/>
    <lineage>
        <taxon>unclassified sequences</taxon>
        <taxon>metagenomes</taxon>
        <taxon>ecological metagenomes</taxon>
    </lineage>
</organism>
<sequence length="36" mass="4029">MLLAPPVLLKWPPRVASPLGVWRSLEARFLGMEEAP</sequence>
<protein>
    <submittedName>
        <fullName evidence="1">Uncharacterized protein</fullName>
    </submittedName>
</protein>
<dbReference type="AlphaFoldDB" id="A0A381YSC8"/>
<dbReference type="EMBL" id="UINC01018929">
    <property type="protein sequence ID" value="SVA79869.1"/>
    <property type="molecule type" value="Genomic_DNA"/>
</dbReference>
<name>A0A381YSC8_9ZZZZ</name>
<proteinExistence type="predicted"/>
<accession>A0A381YSC8</accession>
<feature type="non-terminal residue" evidence="1">
    <location>
        <position position="36"/>
    </location>
</feature>
<evidence type="ECO:0000313" key="1">
    <source>
        <dbReference type="EMBL" id="SVA79869.1"/>
    </source>
</evidence>